<sequence length="509" mass="53867">MISRRDFVKRATAGAVGVATVGILGGCTQGAASTPNEAKWDKEADVVIVGGGGTGLAAALQAALDGAKVLTLEKGGVAGGTTNFSGGVMQAAGTDAQKQYTSYQDDTPEKHYQLWLKAGEGAVDEELVKDLAYQAPEHIQWLTDTVGLKWTSVYGHSHIPYVENSLFADRIHVYENGGGIGSGTILTKALLKAAEEKGALIEYETEVTGLLTNEKGEVIGVTARQKGAEIKVKANKGVILAAASIDQNKDMAKALSPQQYWDLTTQQCLCTPTNTGDGIRMAMEIGAAVCGFGGTIDFCAKTGAATDNRVPLFPSFIVNQKGRRFVCEDATYAYHYRAIFQQERQLDGPTFMIFGESSLTAEKAPWTKESVAKDVTDGVVFKADSIEELAGLISVDPANLASALATWNSDMQKNKDNQFDRKTGLKPITGPFYAYKNVAANLGSLGGVKINVDGQVLRPNGEVIPRLYAGGLNAGGWIGPYYPGSGTAIMGTVHWGRKAGGHAAKLTSI</sequence>
<dbReference type="InterPro" id="IPR027477">
    <property type="entry name" value="Succ_DH/fumarate_Rdtase_cat_sf"/>
</dbReference>
<protein>
    <submittedName>
        <fullName evidence="6">FAD-dependent oxidoreductase</fullName>
    </submittedName>
</protein>
<reference evidence="6 7" key="1">
    <citation type="journal article" date="2020" name="Biotechnol. Biofuels">
        <title>New insights from the biogas microbiome by comprehensive genome-resolved metagenomics of nearly 1600 species originating from multiple anaerobic digesters.</title>
        <authorList>
            <person name="Campanaro S."/>
            <person name="Treu L."/>
            <person name="Rodriguez-R L.M."/>
            <person name="Kovalovszki A."/>
            <person name="Ziels R.M."/>
            <person name="Maus I."/>
            <person name="Zhu X."/>
            <person name="Kougias P.G."/>
            <person name="Basile A."/>
            <person name="Luo G."/>
            <person name="Schluter A."/>
            <person name="Konstantinidis K.T."/>
            <person name="Angelidaki I."/>
        </authorList>
    </citation>
    <scope>NUCLEOTIDE SEQUENCE [LARGE SCALE GENOMIC DNA]</scope>
    <source>
        <strain evidence="6">AS05jafATM_4</strain>
    </source>
</reference>
<evidence type="ECO:0000313" key="7">
    <source>
        <dbReference type="Proteomes" id="UP000553059"/>
    </source>
</evidence>
<dbReference type="Gene3D" id="3.90.700.10">
    <property type="entry name" value="Succinate dehydrogenase/fumarate reductase flavoprotein, catalytic domain"/>
    <property type="match status" value="1"/>
</dbReference>
<dbReference type="InterPro" id="IPR003953">
    <property type="entry name" value="FAD-dep_OxRdtase_2_FAD-bd"/>
</dbReference>
<dbReference type="Gene3D" id="3.50.50.60">
    <property type="entry name" value="FAD/NAD(P)-binding domain"/>
    <property type="match status" value="1"/>
</dbReference>
<evidence type="ECO:0000256" key="4">
    <source>
        <dbReference type="ARBA" id="ARBA00023002"/>
    </source>
</evidence>
<dbReference type="GO" id="GO:0008202">
    <property type="term" value="P:steroid metabolic process"/>
    <property type="evidence" value="ECO:0007669"/>
    <property type="project" value="UniProtKB-ARBA"/>
</dbReference>
<dbReference type="InterPro" id="IPR036188">
    <property type="entry name" value="FAD/NAD-bd_sf"/>
</dbReference>
<dbReference type="AlphaFoldDB" id="A0A7C7DA75"/>
<dbReference type="InterPro" id="IPR006311">
    <property type="entry name" value="TAT_signal"/>
</dbReference>
<evidence type="ECO:0000256" key="3">
    <source>
        <dbReference type="ARBA" id="ARBA00022827"/>
    </source>
</evidence>
<dbReference type="PANTHER" id="PTHR43400:SF10">
    <property type="entry name" value="3-OXOSTEROID 1-DEHYDROGENASE"/>
    <property type="match status" value="1"/>
</dbReference>
<keyword evidence="3" id="KW-0274">FAD</keyword>
<dbReference type="Pfam" id="PF00890">
    <property type="entry name" value="FAD_binding_2"/>
    <property type="match status" value="1"/>
</dbReference>
<name>A0A7C7DA75_9FIRM</name>
<dbReference type="SUPFAM" id="SSF51905">
    <property type="entry name" value="FAD/NAD(P)-binding domain"/>
    <property type="match status" value="1"/>
</dbReference>
<proteinExistence type="predicted"/>
<dbReference type="PANTHER" id="PTHR43400">
    <property type="entry name" value="FUMARATE REDUCTASE"/>
    <property type="match status" value="1"/>
</dbReference>
<keyword evidence="2" id="KW-0285">Flavoprotein</keyword>
<evidence type="ECO:0000256" key="1">
    <source>
        <dbReference type="ARBA" id="ARBA00001974"/>
    </source>
</evidence>
<feature type="domain" description="FAD-dependent oxidoreductase 2 FAD-binding" evidence="5">
    <location>
        <begin position="45"/>
        <end position="488"/>
    </location>
</feature>
<keyword evidence="4" id="KW-0560">Oxidoreductase</keyword>
<dbReference type="NCBIfam" id="TIGR01409">
    <property type="entry name" value="TAT_signal_seq"/>
    <property type="match status" value="1"/>
</dbReference>
<gene>
    <name evidence="6" type="ORF">GX523_10960</name>
</gene>
<organism evidence="6 7">
    <name type="scientific">Desulfitobacterium dehalogenans</name>
    <dbReference type="NCBI Taxonomy" id="36854"/>
    <lineage>
        <taxon>Bacteria</taxon>
        <taxon>Bacillati</taxon>
        <taxon>Bacillota</taxon>
        <taxon>Clostridia</taxon>
        <taxon>Eubacteriales</taxon>
        <taxon>Desulfitobacteriaceae</taxon>
        <taxon>Desulfitobacterium</taxon>
    </lineage>
</organism>
<dbReference type="GO" id="GO:0033765">
    <property type="term" value="F:steroid dehydrogenase activity, acting on the CH-CH group of donors"/>
    <property type="evidence" value="ECO:0007669"/>
    <property type="project" value="UniProtKB-ARBA"/>
</dbReference>
<dbReference type="InterPro" id="IPR019546">
    <property type="entry name" value="TAT_signal_bac_arc"/>
</dbReference>
<evidence type="ECO:0000256" key="2">
    <source>
        <dbReference type="ARBA" id="ARBA00022630"/>
    </source>
</evidence>
<evidence type="ECO:0000313" key="6">
    <source>
        <dbReference type="EMBL" id="HHY27238.1"/>
    </source>
</evidence>
<dbReference type="PROSITE" id="PS51318">
    <property type="entry name" value="TAT"/>
    <property type="match status" value="1"/>
</dbReference>
<evidence type="ECO:0000259" key="5">
    <source>
        <dbReference type="Pfam" id="PF00890"/>
    </source>
</evidence>
<dbReference type="Proteomes" id="UP000553059">
    <property type="component" value="Unassembled WGS sequence"/>
</dbReference>
<comment type="cofactor">
    <cofactor evidence="1">
        <name>FAD</name>
        <dbReference type="ChEBI" id="CHEBI:57692"/>
    </cofactor>
</comment>
<dbReference type="EMBL" id="DUTF01000245">
    <property type="protein sequence ID" value="HHY27238.1"/>
    <property type="molecule type" value="Genomic_DNA"/>
</dbReference>
<accession>A0A7C7DA75</accession>
<dbReference type="SUPFAM" id="SSF56425">
    <property type="entry name" value="Succinate dehydrogenase/fumarate reductase flavoprotein, catalytic domain"/>
    <property type="match status" value="1"/>
</dbReference>
<dbReference type="PROSITE" id="PS51257">
    <property type="entry name" value="PROKAR_LIPOPROTEIN"/>
    <property type="match status" value="1"/>
</dbReference>
<comment type="caution">
    <text evidence="6">The sequence shown here is derived from an EMBL/GenBank/DDBJ whole genome shotgun (WGS) entry which is preliminary data.</text>
</comment>
<dbReference type="InterPro" id="IPR050315">
    <property type="entry name" value="FAD-oxidoreductase_2"/>
</dbReference>